<reference evidence="2" key="1">
    <citation type="journal article" date="2019" name="Int. J. Syst. Evol. Microbiol.">
        <title>The Global Catalogue of Microorganisms (GCM) 10K type strain sequencing project: providing services to taxonomists for standard genome sequencing and annotation.</title>
        <authorList>
            <consortium name="The Broad Institute Genomics Platform"/>
            <consortium name="The Broad Institute Genome Sequencing Center for Infectious Disease"/>
            <person name="Wu L."/>
            <person name="Ma J."/>
        </authorList>
    </citation>
    <scope>NUCLEOTIDE SEQUENCE [LARGE SCALE GENOMIC DNA]</scope>
    <source>
        <strain evidence="2">JCM 32105</strain>
    </source>
</reference>
<organism evidence="1 2">
    <name type="scientific">Nemorincola caseinilytica</name>
    <dbReference type="NCBI Taxonomy" id="2054315"/>
    <lineage>
        <taxon>Bacteria</taxon>
        <taxon>Pseudomonadati</taxon>
        <taxon>Bacteroidota</taxon>
        <taxon>Chitinophagia</taxon>
        <taxon>Chitinophagales</taxon>
        <taxon>Chitinophagaceae</taxon>
        <taxon>Nemorincola</taxon>
    </lineage>
</organism>
<evidence type="ECO:0000313" key="1">
    <source>
        <dbReference type="EMBL" id="GAA4467268.1"/>
    </source>
</evidence>
<protein>
    <recommendedName>
        <fullName evidence="3">DUF1735 domain-containing protein</fullName>
    </recommendedName>
</protein>
<keyword evidence="2" id="KW-1185">Reference proteome</keyword>
<evidence type="ECO:0008006" key="3">
    <source>
        <dbReference type="Google" id="ProtNLM"/>
    </source>
</evidence>
<evidence type="ECO:0000313" key="2">
    <source>
        <dbReference type="Proteomes" id="UP001500067"/>
    </source>
</evidence>
<dbReference type="RefSeq" id="WP_345083282.1">
    <property type="nucleotide sequence ID" value="NZ_BAABFA010000015.1"/>
</dbReference>
<comment type="caution">
    <text evidence="1">The sequence shown here is derived from an EMBL/GenBank/DDBJ whole genome shotgun (WGS) entry which is preliminary data.</text>
</comment>
<accession>A0ABP8NKZ1</accession>
<dbReference type="Proteomes" id="UP001500067">
    <property type="component" value="Unassembled WGS sequence"/>
</dbReference>
<name>A0ABP8NKZ1_9BACT</name>
<proteinExistence type="predicted"/>
<dbReference type="EMBL" id="BAABFA010000015">
    <property type="protein sequence ID" value="GAA4467268.1"/>
    <property type="molecule type" value="Genomic_DNA"/>
</dbReference>
<sequence length="283" mass="31052">MFEFYRRSVYILLIAFVISASWGCNIINPQEKIPTYIHIDSFVLDGGKLHDINNVTVYYDGRSVGSFDLPCTIPVITTGPTGKLELAPGILVNGRNDRPLTYPFYKMAISTLNEQPGKIVYLTPSTSYYDSVKVTVISDFEAGITKFAKWGGTTSLVAVTADSLKLEGTASGAVFLNTFSDSSIDSTIHAFPIRTGAAFIEFDYRSSTPFAIGLQAKLGTTYTSGIAYMAGIYPSDGWHKFYLNVTGFVSQYPADSYNMYIKAALDGRTSGRLLIDNIKLVTF</sequence>
<gene>
    <name evidence="1" type="ORF">GCM10023093_22810</name>
</gene>